<gene>
    <name evidence="1" type="primary">TIM50</name>
    <name evidence="1" type="ORF">EV182_002740</name>
</gene>
<proteinExistence type="predicted"/>
<evidence type="ECO:0000313" key="2">
    <source>
        <dbReference type="Proteomes" id="UP001145114"/>
    </source>
</evidence>
<protein>
    <submittedName>
        <fullName evidence="1">Mitochondrial inner membrane protein required for protein import</fullName>
    </submittedName>
</protein>
<sequence length="459" mass="52473">MHKDSEHPPVGTGASQSGGNKSTAGVKPGVVSPFGFSSAGEGLASKILGNEPGEPESKEQAASSGREQQRNPSLEDIPLGDLPSGANRNAAASRRARRLRANLPPPKDDKRIKHFKIVGAGLIIGLIIGSIGYFGRPLTKEELEKSGIKGSDAESNAEQVSKRYAWRFKNLFKFFNEPVLEKFLPDPNEYTAPYTLVVNLDDTLIHSTWSKEYGWRIAKRPYVDKFLSYMATMYEVVIFTSQPSYSGENIMQKLDPLGFAPFRLYKECMSHVNGKNVKDLSRLNRNLAKVIIMDINPEMYSLQPGNGIQVRPWNGEPEDDWLDRIIPFFEYLHLMSPEDVRPWLNLYRNKDLPTEFAKWEDSVRQKLRQEWEEQQARKRRGIVSWLLGSDKEAEQPPEMQVDQIRRQMRENYRIQHKQIVEMAEKERQEIEEQNKKLWKEMTLWKMIKEGPPAPSADAA</sequence>
<reference evidence="1" key="1">
    <citation type="submission" date="2022-06" db="EMBL/GenBank/DDBJ databases">
        <title>Phylogenomic reconstructions and comparative analyses of Kickxellomycotina fungi.</title>
        <authorList>
            <person name="Reynolds N.K."/>
            <person name="Stajich J.E."/>
            <person name="Barry K."/>
            <person name="Grigoriev I.V."/>
            <person name="Crous P."/>
            <person name="Smith M.E."/>
        </authorList>
    </citation>
    <scope>NUCLEOTIDE SEQUENCE</scope>
    <source>
        <strain evidence="1">RSA 2271</strain>
    </source>
</reference>
<organism evidence="1 2">
    <name type="scientific">Spiromyces aspiralis</name>
    <dbReference type="NCBI Taxonomy" id="68401"/>
    <lineage>
        <taxon>Eukaryota</taxon>
        <taxon>Fungi</taxon>
        <taxon>Fungi incertae sedis</taxon>
        <taxon>Zoopagomycota</taxon>
        <taxon>Kickxellomycotina</taxon>
        <taxon>Kickxellomycetes</taxon>
        <taxon>Kickxellales</taxon>
        <taxon>Kickxellaceae</taxon>
        <taxon>Spiromyces</taxon>
    </lineage>
</organism>
<keyword evidence="2" id="KW-1185">Reference proteome</keyword>
<comment type="caution">
    <text evidence="1">The sequence shown here is derived from an EMBL/GenBank/DDBJ whole genome shotgun (WGS) entry which is preliminary data.</text>
</comment>
<dbReference type="Proteomes" id="UP001145114">
    <property type="component" value="Unassembled WGS sequence"/>
</dbReference>
<dbReference type="EMBL" id="JAMZIH010000607">
    <property type="protein sequence ID" value="KAJ1679093.1"/>
    <property type="molecule type" value="Genomic_DNA"/>
</dbReference>
<evidence type="ECO:0000313" key="1">
    <source>
        <dbReference type="EMBL" id="KAJ1679093.1"/>
    </source>
</evidence>
<name>A0ACC1HRB4_9FUNG</name>
<accession>A0ACC1HRB4</accession>